<feature type="signal peptide" evidence="1">
    <location>
        <begin position="1"/>
        <end position="19"/>
    </location>
</feature>
<protein>
    <recommendedName>
        <fullName evidence="2">DUF4333 domain-containing protein</fullName>
    </recommendedName>
</protein>
<accession>A0AAU7ARZ5</accession>
<dbReference type="InterPro" id="IPR025637">
    <property type="entry name" value="DUF4333"/>
</dbReference>
<dbReference type="PROSITE" id="PS51257">
    <property type="entry name" value="PROKAR_LIPOPROTEIN"/>
    <property type="match status" value="1"/>
</dbReference>
<keyword evidence="1" id="KW-0732">Signal</keyword>
<proteinExistence type="predicted"/>
<reference evidence="3" key="1">
    <citation type="submission" date="2022-12" db="EMBL/GenBank/DDBJ databases">
        <title>Paraconexibacter alkalitolerans sp. nov. and Baekduia alba sp. nov., isolated from soil and emended description of the genera Paraconexibacter (Chun et al., 2020) and Baekduia (An et al., 2020).</title>
        <authorList>
            <person name="Vieira S."/>
            <person name="Huber K.J."/>
            <person name="Geppert A."/>
            <person name="Wolf J."/>
            <person name="Neumann-Schaal M."/>
            <person name="Muesken M."/>
            <person name="Overmann J."/>
        </authorList>
    </citation>
    <scope>NUCLEOTIDE SEQUENCE</scope>
    <source>
        <strain evidence="3">AEG42_29</strain>
    </source>
</reference>
<feature type="domain" description="DUF4333" evidence="2">
    <location>
        <begin position="15"/>
        <end position="88"/>
    </location>
</feature>
<evidence type="ECO:0000313" key="3">
    <source>
        <dbReference type="EMBL" id="XAY04432.1"/>
    </source>
</evidence>
<name>A0AAU7ARZ5_9ACTN</name>
<organism evidence="3">
    <name type="scientific">Paraconexibacter sp. AEG42_29</name>
    <dbReference type="NCBI Taxonomy" id="2997339"/>
    <lineage>
        <taxon>Bacteria</taxon>
        <taxon>Bacillati</taxon>
        <taxon>Actinomycetota</taxon>
        <taxon>Thermoleophilia</taxon>
        <taxon>Solirubrobacterales</taxon>
        <taxon>Paraconexibacteraceae</taxon>
        <taxon>Paraconexibacter</taxon>
    </lineage>
</organism>
<evidence type="ECO:0000256" key="1">
    <source>
        <dbReference type="SAM" id="SignalP"/>
    </source>
</evidence>
<sequence>MRSPKTLVLTAAVAAAALAAGCGETTIDADKAQKIIREEVAKQVGTTVKEVKCPEDEVAKKGDTFTCLVTGADGTKGDALVTQKDDEGNVRFNAPFVHTGNGERLIAERIESQSSATGVKVDCPDIVVGKQGDTFQCKATSANDSATVQVTQTDAKGGIDFKVLAG</sequence>
<dbReference type="Pfam" id="PF14230">
    <property type="entry name" value="DUF4333"/>
    <property type="match status" value="2"/>
</dbReference>
<dbReference type="KEGG" id="parq:DSM112329_01265"/>
<feature type="chain" id="PRO_5043907648" description="DUF4333 domain-containing protein" evidence="1">
    <location>
        <begin position="20"/>
        <end position="166"/>
    </location>
</feature>
<feature type="domain" description="DUF4333" evidence="2">
    <location>
        <begin position="103"/>
        <end position="157"/>
    </location>
</feature>
<dbReference type="EMBL" id="CP114014">
    <property type="protein sequence ID" value="XAY04432.1"/>
    <property type="molecule type" value="Genomic_DNA"/>
</dbReference>
<dbReference type="RefSeq" id="WP_354700971.1">
    <property type="nucleotide sequence ID" value="NZ_CP114014.1"/>
</dbReference>
<evidence type="ECO:0000259" key="2">
    <source>
        <dbReference type="Pfam" id="PF14230"/>
    </source>
</evidence>
<gene>
    <name evidence="3" type="ORF">DSM112329_01265</name>
</gene>
<dbReference type="AlphaFoldDB" id="A0AAU7ARZ5"/>